<organism evidence="1 2">
    <name type="scientific">Panagrolaimus sp. JU765</name>
    <dbReference type="NCBI Taxonomy" id="591449"/>
    <lineage>
        <taxon>Eukaryota</taxon>
        <taxon>Metazoa</taxon>
        <taxon>Ecdysozoa</taxon>
        <taxon>Nematoda</taxon>
        <taxon>Chromadorea</taxon>
        <taxon>Rhabditida</taxon>
        <taxon>Tylenchina</taxon>
        <taxon>Panagrolaimomorpha</taxon>
        <taxon>Panagrolaimoidea</taxon>
        <taxon>Panagrolaimidae</taxon>
        <taxon>Panagrolaimus</taxon>
    </lineage>
</organism>
<proteinExistence type="predicted"/>
<protein>
    <submittedName>
        <fullName evidence="2">MPN domain-containing protein</fullName>
    </submittedName>
</protein>
<sequence>MKRCCGDMSDHPHFDSDVGMYCEENNCNRPNGKFKPVPSIRPKSFRCYEKNFQTPLRSIVNDCNRSCYAAFDENENILHSGCNNLSDVSAYSHEKHGFTCVGDLCNIEQKDRRKCFVGDFGDCRWTDVKYQYWRASHLKPDYCNSWDARDICVHQHWINNHNTSRVCHRYYCQHTYETHGIQLVTTNADKRKSSFNDTINNGTVVVKQCWVNGKESCFMPDILQKIKCYKSTDSTLGKGIICGDFVSHCRITRNLYTKKVISRSCSPPDEAYRPEWGCYIDKNMETCDFQGELSNNVVAKENKCWIGIKGNCEEFKHKIDKEHQHEVKKTSCGIRWNNDCRKTNFDDTCSWHSCEFEPLNNSDSLDSEKDGCHDKMVGEWHVTRCRCSGENCNKASIPNFPENLKMTEVSAIAYSKIILHSARYPHSAVRGFLLGKKIGSDCPPVVVDSIPALHGSLLSAPIEILLMTLDTYCTDHKLQIVGLYFANERIEDKTFDDLFGKVGDKLFSINHSAVMLQVENSKLSPNPESPCLKAYVYENKQWKTSSCFLTNEEIGLSMISAALESKLYRELIDFEAHLDEPNSDVFNSHLTEKLRNLIE</sequence>
<name>A0AC34R9D8_9BILA</name>
<dbReference type="WBParaSite" id="JU765_v2.g4546.t1">
    <property type="protein sequence ID" value="JU765_v2.g4546.t1"/>
    <property type="gene ID" value="JU765_v2.g4546"/>
</dbReference>
<reference evidence="2" key="1">
    <citation type="submission" date="2022-11" db="UniProtKB">
        <authorList>
            <consortium name="WormBaseParasite"/>
        </authorList>
    </citation>
    <scope>IDENTIFICATION</scope>
</reference>
<dbReference type="Proteomes" id="UP000887576">
    <property type="component" value="Unplaced"/>
</dbReference>
<evidence type="ECO:0000313" key="2">
    <source>
        <dbReference type="WBParaSite" id="JU765_v2.g4546.t1"/>
    </source>
</evidence>
<evidence type="ECO:0000313" key="1">
    <source>
        <dbReference type="Proteomes" id="UP000887576"/>
    </source>
</evidence>
<accession>A0AC34R9D8</accession>